<keyword evidence="3" id="KW-1185">Reference proteome</keyword>
<proteinExistence type="predicted"/>
<reference evidence="2 3" key="1">
    <citation type="journal article" date="2017" name="Int. J. Syst. Evol. Microbiol.">
        <title>Gemmobacter straminiformis sp. nov., isolated from an artificial fountain.</title>
        <authorList>
            <person name="Kang J.Y."/>
            <person name="Kim M.J."/>
            <person name="Chun J."/>
            <person name="Son K.P."/>
            <person name="Jahng K.Y."/>
        </authorList>
    </citation>
    <scope>NUCLEOTIDE SEQUENCE [LARGE SCALE GENOMIC DNA]</scope>
    <source>
        <strain evidence="2 3">CAM-8</strain>
    </source>
</reference>
<feature type="transmembrane region" description="Helical" evidence="1">
    <location>
        <begin position="12"/>
        <end position="39"/>
    </location>
</feature>
<keyword evidence="1" id="KW-1133">Transmembrane helix</keyword>
<keyword evidence="1" id="KW-0812">Transmembrane</keyword>
<sequence length="269" mass="29149">MRRKKLGRSSRTSGSTIALIVLLFVGTVTLGGGIGYFYFQAQNVTKLDAQTLCPLSGPTGQLAILVDKTDPVTIRQLSFAQTKIEDLVEAAAAGTRISLGVISPDEAVVQQEYLSICKPPSANEANGLIQNIAAVDQAYKDGFKAPLDSMLRSLMVVSEAPSSPIMEDLQTFLSRIPDTASVGENKILVIFSNLAQHSGELSFYEGGNWTSFSSAGGDQRLARSLSGFEVKLMQIPILEGFQPELEDFWARYFDAQGASKIRYERVGDL</sequence>
<organism evidence="2 3">
    <name type="scientific">Paragemmobacter straminiformis</name>
    <dbReference type="NCBI Taxonomy" id="2045119"/>
    <lineage>
        <taxon>Bacteria</taxon>
        <taxon>Pseudomonadati</taxon>
        <taxon>Pseudomonadota</taxon>
        <taxon>Alphaproteobacteria</taxon>
        <taxon>Rhodobacterales</taxon>
        <taxon>Paracoccaceae</taxon>
        <taxon>Paragemmobacter</taxon>
    </lineage>
</organism>
<gene>
    <name evidence="2" type="ORF">H7F16_01095</name>
</gene>
<dbReference type="RefSeq" id="WP_185795713.1">
    <property type="nucleotide sequence ID" value="NZ_JACLQD010000001.1"/>
</dbReference>
<evidence type="ECO:0000313" key="3">
    <source>
        <dbReference type="Proteomes" id="UP000555411"/>
    </source>
</evidence>
<dbReference type="Proteomes" id="UP000555411">
    <property type="component" value="Unassembled WGS sequence"/>
</dbReference>
<dbReference type="AlphaFoldDB" id="A0A842I3R4"/>
<evidence type="ECO:0000313" key="2">
    <source>
        <dbReference type="EMBL" id="MBC2834083.1"/>
    </source>
</evidence>
<evidence type="ECO:0000256" key="1">
    <source>
        <dbReference type="SAM" id="Phobius"/>
    </source>
</evidence>
<protein>
    <submittedName>
        <fullName evidence="2">Uncharacterized protein</fullName>
    </submittedName>
</protein>
<dbReference type="EMBL" id="JACLQD010000001">
    <property type="protein sequence ID" value="MBC2834083.1"/>
    <property type="molecule type" value="Genomic_DNA"/>
</dbReference>
<accession>A0A842I3R4</accession>
<keyword evidence="1" id="KW-0472">Membrane</keyword>
<comment type="caution">
    <text evidence="2">The sequence shown here is derived from an EMBL/GenBank/DDBJ whole genome shotgun (WGS) entry which is preliminary data.</text>
</comment>
<name>A0A842I3R4_9RHOB</name>